<evidence type="ECO:0000313" key="2">
    <source>
        <dbReference type="Proteomes" id="UP000315648"/>
    </source>
</evidence>
<dbReference type="AlphaFoldDB" id="A0A556QJX8"/>
<gene>
    <name evidence="1" type="ORF">FPL22_12485</name>
</gene>
<dbReference type="RefSeq" id="WP_144230749.1">
    <property type="nucleotide sequence ID" value="NZ_CBCRVV010000006.1"/>
</dbReference>
<reference evidence="1 2" key="1">
    <citation type="submission" date="2019-07" db="EMBL/GenBank/DDBJ databases">
        <title>Description of 53C-WASEF.</title>
        <authorList>
            <person name="Pitt A."/>
            <person name="Hahn M.W."/>
        </authorList>
    </citation>
    <scope>NUCLEOTIDE SEQUENCE [LARGE SCALE GENOMIC DNA]</scope>
    <source>
        <strain evidence="1 2">53C-WASEF</strain>
    </source>
</reference>
<name>A0A556QJX8_9BACT</name>
<keyword evidence="2" id="KW-1185">Reference proteome</keyword>
<proteinExistence type="predicted"/>
<protein>
    <submittedName>
        <fullName evidence="1">Uncharacterized protein</fullName>
    </submittedName>
</protein>
<comment type="caution">
    <text evidence="1">The sequence shown here is derived from an EMBL/GenBank/DDBJ whole genome shotgun (WGS) entry which is preliminary data.</text>
</comment>
<organism evidence="1 2">
    <name type="scientific">Rariglobus hedericola</name>
    <dbReference type="NCBI Taxonomy" id="2597822"/>
    <lineage>
        <taxon>Bacteria</taxon>
        <taxon>Pseudomonadati</taxon>
        <taxon>Verrucomicrobiota</taxon>
        <taxon>Opitutia</taxon>
        <taxon>Opitutales</taxon>
        <taxon>Opitutaceae</taxon>
        <taxon>Rariglobus</taxon>
    </lineage>
</organism>
<sequence length="736" mass="75186">MASQSVPRLLVELAPHSVQLAVINAAGRLEGFKECALEAAAVTTVLAEIAPGLATANAQVLLVPASGFVLRSSAEEAASMRTTKSLLARAESAPHGLGSPLSVVAFDATNGSRVDTVGASPWVVTGAATEQVDAAKAQLASLGFSAANVRLALPVRIGAVVTALQDMPESTRVLVWQVGETDAQLACVSAAGCEAAGLAAIGFTQIFEAVQAGLGLKFRAAAAKLFFNNDYDFSETAGPVAERLAAVLRPAITALGCAPTALHVAGLPAGQAWLAKAVASALELAPLAPDMAAFCAQRGLGGSAVAATLPVSALGVLFQASSTGGGEQAWQPGWLDVNAPVSVAPAPASAPVAPKPVAPVIKAPAPVVAPAPAKPAPVPVMASAAAAAPKAAPVIMKPVPASAAAAPVAPKPMTAAPIMKPVAPTPKPAPLPAPAPVAVVAPVVPAAPVPILFLPDDPVVEAAPEPEIIQVAPKKKPVALFAAIAAVVVLGGAGAFFMTKGKSASPEVVAAVPQLSAEELRLREEENARMLVEEMKSPRSFRNERYSFEVSDRGLLRKMVGVGNKTIIDEFGWLELQGMFTGTAKTFYAGAMGDTDYKPAINKTVRDGKVVFEITGVHSRFSVETLVTCLPSSLKIETVFKPINMDDPRGPISGVYTVKMNRASLSLGQKAVVAPGSVTYSTQSGPAVIKFNGDAWGQAGEEGKETLMASSSFVVFYFSGGPEAKEGKLVIELTLP</sequence>
<evidence type="ECO:0000313" key="1">
    <source>
        <dbReference type="EMBL" id="TSJ76928.1"/>
    </source>
</evidence>
<dbReference type="EMBL" id="VMBG01000002">
    <property type="protein sequence ID" value="TSJ76928.1"/>
    <property type="molecule type" value="Genomic_DNA"/>
</dbReference>
<dbReference type="OrthoDB" id="206353at2"/>
<dbReference type="Proteomes" id="UP000315648">
    <property type="component" value="Unassembled WGS sequence"/>
</dbReference>
<accession>A0A556QJX8</accession>